<accession>A0AAE1CM77</accession>
<sequence length="125" mass="14901">MKLNTIDGKLKNFQQTLWYRQRQSIVTRRLHLLSYRKLAARHLKGWYTSKRCTMLKDGDKHQRVAKTMMVVYFEIPKLCVLMVDIIYGAVKADRQKLQDTNKLASWADRTCHLWSEHCDDRLTMV</sequence>
<comment type="caution">
    <text evidence="1">The sequence shown here is derived from an EMBL/GenBank/DDBJ whole genome shotgun (WGS) entry which is preliminary data.</text>
</comment>
<dbReference type="EMBL" id="JAWDGP010007596">
    <property type="protein sequence ID" value="KAK3711813.1"/>
    <property type="molecule type" value="Genomic_DNA"/>
</dbReference>
<name>A0AAE1CM77_9GAST</name>
<gene>
    <name evidence="1" type="ORF">RRG08_037017</name>
</gene>
<keyword evidence="2" id="KW-1185">Reference proteome</keyword>
<reference evidence="1" key="1">
    <citation type="journal article" date="2023" name="G3 (Bethesda)">
        <title>A reference genome for the long-term kleptoplast-retaining sea slug Elysia crispata morphotype clarki.</title>
        <authorList>
            <person name="Eastman K.E."/>
            <person name="Pendleton A.L."/>
            <person name="Shaikh M.A."/>
            <person name="Suttiyut T."/>
            <person name="Ogas R."/>
            <person name="Tomko P."/>
            <person name="Gavelis G."/>
            <person name="Widhalm J.R."/>
            <person name="Wisecaver J.H."/>
        </authorList>
    </citation>
    <scope>NUCLEOTIDE SEQUENCE</scope>
    <source>
        <strain evidence="1">ECLA1</strain>
    </source>
</reference>
<protein>
    <submittedName>
        <fullName evidence="1">Uncharacterized protein</fullName>
    </submittedName>
</protein>
<evidence type="ECO:0000313" key="2">
    <source>
        <dbReference type="Proteomes" id="UP001283361"/>
    </source>
</evidence>
<dbReference type="AlphaFoldDB" id="A0AAE1CM77"/>
<dbReference type="Proteomes" id="UP001283361">
    <property type="component" value="Unassembled WGS sequence"/>
</dbReference>
<proteinExistence type="predicted"/>
<evidence type="ECO:0000313" key="1">
    <source>
        <dbReference type="EMBL" id="KAK3711813.1"/>
    </source>
</evidence>
<organism evidence="1 2">
    <name type="scientific">Elysia crispata</name>
    <name type="common">lettuce slug</name>
    <dbReference type="NCBI Taxonomy" id="231223"/>
    <lineage>
        <taxon>Eukaryota</taxon>
        <taxon>Metazoa</taxon>
        <taxon>Spiralia</taxon>
        <taxon>Lophotrochozoa</taxon>
        <taxon>Mollusca</taxon>
        <taxon>Gastropoda</taxon>
        <taxon>Heterobranchia</taxon>
        <taxon>Euthyneura</taxon>
        <taxon>Panpulmonata</taxon>
        <taxon>Sacoglossa</taxon>
        <taxon>Placobranchoidea</taxon>
        <taxon>Plakobranchidae</taxon>
        <taxon>Elysia</taxon>
    </lineage>
</organism>